<comment type="caution">
    <text evidence="1">The sequence shown here is derived from an EMBL/GenBank/DDBJ whole genome shotgun (WGS) entry which is preliminary data.</text>
</comment>
<name>A0ACC0D825_9PEZI</name>
<dbReference type="EMBL" id="MU394299">
    <property type="protein sequence ID" value="KAI6088718.1"/>
    <property type="molecule type" value="Genomic_DNA"/>
</dbReference>
<sequence>MGTSKAFRISSVASATPLHRWQRYPSTSTNASLERQPPPSLPFFFTENSVSMDKPLKSVSSSQKYSAVKDEDFEESSLEESGRQRAVSDLAAHERRQRGRYLTAKFLVSREILVVHLAWLLLLVLTIYCLQLFTPALDCPVSRLPSDEVFGEIPFRVASWEPDEGFVKSDPMDGKRWNRSRESGVTWTPWDDIHPGSWVKVQPSSELGISGGIPLREYSRDGSWDTDEQGFALSMHHQIHCLGLIKHVLVMAERNRTLTSGDFRHMDHCVEYIRQAIMCHGDLTLEPLEPKATRTSIESLTWGSKHYCRDWNVLKEVIWKHSTVGFDDHGFVFDKGHV</sequence>
<dbReference type="Proteomes" id="UP001497680">
    <property type="component" value="Unassembled WGS sequence"/>
</dbReference>
<proteinExistence type="predicted"/>
<gene>
    <name evidence="1" type="ORF">F4821DRAFT_276919</name>
</gene>
<evidence type="ECO:0000313" key="1">
    <source>
        <dbReference type="EMBL" id="KAI6088718.1"/>
    </source>
</evidence>
<organism evidence="1 2">
    <name type="scientific">Hypoxylon rubiginosum</name>
    <dbReference type="NCBI Taxonomy" id="110542"/>
    <lineage>
        <taxon>Eukaryota</taxon>
        <taxon>Fungi</taxon>
        <taxon>Dikarya</taxon>
        <taxon>Ascomycota</taxon>
        <taxon>Pezizomycotina</taxon>
        <taxon>Sordariomycetes</taxon>
        <taxon>Xylariomycetidae</taxon>
        <taxon>Xylariales</taxon>
        <taxon>Hypoxylaceae</taxon>
        <taxon>Hypoxylon</taxon>
    </lineage>
</organism>
<evidence type="ECO:0000313" key="2">
    <source>
        <dbReference type="Proteomes" id="UP001497680"/>
    </source>
</evidence>
<reference evidence="1 2" key="1">
    <citation type="journal article" date="2022" name="New Phytol.">
        <title>Ecological generalism drives hyperdiversity of secondary metabolite gene clusters in xylarialean endophytes.</title>
        <authorList>
            <person name="Franco M.E.E."/>
            <person name="Wisecaver J.H."/>
            <person name="Arnold A.E."/>
            <person name="Ju Y.M."/>
            <person name="Slot J.C."/>
            <person name="Ahrendt S."/>
            <person name="Moore L.P."/>
            <person name="Eastman K.E."/>
            <person name="Scott K."/>
            <person name="Konkel Z."/>
            <person name="Mondo S.J."/>
            <person name="Kuo A."/>
            <person name="Hayes R.D."/>
            <person name="Haridas S."/>
            <person name="Andreopoulos B."/>
            <person name="Riley R."/>
            <person name="LaButti K."/>
            <person name="Pangilinan J."/>
            <person name="Lipzen A."/>
            <person name="Amirebrahimi M."/>
            <person name="Yan J."/>
            <person name="Adam C."/>
            <person name="Keymanesh K."/>
            <person name="Ng V."/>
            <person name="Louie K."/>
            <person name="Northen T."/>
            <person name="Drula E."/>
            <person name="Henrissat B."/>
            <person name="Hsieh H.M."/>
            <person name="Youens-Clark K."/>
            <person name="Lutzoni F."/>
            <person name="Miadlikowska J."/>
            <person name="Eastwood D.C."/>
            <person name="Hamelin R.C."/>
            <person name="Grigoriev I.V."/>
            <person name="U'Ren J.M."/>
        </authorList>
    </citation>
    <scope>NUCLEOTIDE SEQUENCE [LARGE SCALE GENOMIC DNA]</scope>
    <source>
        <strain evidence="1 2">ER1909</strain>
    </source>
</reference>
<accession>A0ACC0D825</accession>
<keyword evidence="2" id="KW-1185">Reference proteome</keyword>
<protein>
    <submittedName>
        <fullName evidence="1">Uncharacterized protein</fullName>
    </submittedName>
</protein>